<evidence type="ECO:0000256" key="6">
    <source>
        <dbReference type="ARBA" id="ARBA00022801"/>
    </source>
</evidence>
<keyword evidence="7" id="KW-0862">Zinc</keyword>
<keyword evidence="4 13" id="KW-0645">Protease</keyword>
<evidence type="ECO:0000256" key="5">
    <source>
        <dbReference type="ARBA" id="ARBA00022692"/>
    </source>
</evidence>
<dbReference type="EMBL" id="FQVN01000006">
    <property type="protein sequence ID" value="SHG09542.1"/>
    <property type="molecule type" value="Genomic_DNA"/>
</dbReference>
<dbReference type="InterPro" id="IPR036034">
    <property type="entry name" value="PDZ_sf"/>
</dbReference>
<evidence type="ECO:0000256" key="4">
    <source>
        <dbReference type="ARBA" id="ARBA00022670"/>
    </source>
</evidence>
<feature type="domain" description="PDZ" evidence="12">
    <location>
        <begin position="151"/>
        <end position="201"/>
    </location>
</feature>
<keyword evidence="5 11" id="KW-0812">Transmembrane</keyword>
<keyword evidence="10 11" id="KW-0472">Membrane</keyword>
<dbReference type="GO" id="GO:0016020">
    <property type="term" value="C:membrane"/>
    <property type="evidence" value="ECO:0007669"/>
    <property type="project" value="UniProtKB-SubCell"/>
</dbReference>
<dbReference type="CDD" id="cd23081">
    <property type="entry name" value="cpPDZ_EcRseP-like"/>
    <property type="match status" value="1"/>
</dbReference>
<gene>
    <name evidence="13" type="ORF">SAMN05444320_106349</name>
</gene>
<dbReference type="InterPro" id="IPR008915">
    <property type="entry name" value="Peptidase_M50"/>
</dbReference>
<evidence type="ECO:0000256" key="11">
    <source>
        <dbReference type="SAM" id="Phobius"/>
    </source>
</evidence>
<dbReference type="Pfam" id="PF17820">
    <property type="entry name" value="PDZ_6"/>
    <property type="match status" value="1"/>
</dbReference>
<feature type="transmembrane region" description="Helical" evidence="11">
    <location>
        <begin position="371"/>
        <end position="392"/>
    </location>
</feature>
<keyword evidence="9 13" id="KW-0482">Metalloprotease</keyword>
<dbReference type="PROSITE" id="PS50106">
    <property type="entry name" value="PDZ"/>
    <property type="match status" value="1"/>
</dbReference>
<feature type="transmembrane region" description="Helical" evidence="11">
    <location>
        <begin position="97"/>
        <end position="120"/>
    </location>
</feature>
<evidence type="ECO:0000256" key="10">
    <source>
        <dbReference type="ARBA" id="ARBA00023136"/>
    </source>
</evidence>
<comment type="cofactor">
    <cofactor evidence="1">
        <name>Zn(2+)</name>
        <dbReference type="ChEBI" id="CHEBI:29105"/>
    </cofactor>
</comment>
<dbReference type="OrthoDB" id="9782003at2"/>
<evidence type="ECO:0000313" key="14">
    <source>
        <dbReference type="Proteomes" id="UP000184501"/>
    </source>
</evidence>
<comment type="subcellular location">
    <subcellularLocation>
        <location evidence="2">Membrane</location>
        <topology evidence="2">Multi-pass membrane protein</topology>
    </subcellularLocation>
</comment>
<accession>A0A1M5H1E9</accession>
<dbReference type="CDD" id="cd06163">
    <property type="entry name" value="S2P-M50_PDZ_RseP-like"/>
    <property type="match status" value="1"/>
</dbReference>
<dbReference type="STRING" id="2017.SAMN05444320_106349"/>
<protein>
    <submittedName>
        <fullName evidence="13">RIP metalloprotease RseP</fullName>
    </submittedName>
</protein>
<evidence type="ECO:0000256" key="7">
    <source>
        <dbReference type="ARBA" id="ARBA00022833"/>
    </source>
</evidence>
<dbReference type="GO" id="GO:0006508">
    <property type="term" value="P:proteolysis"/>
    <property type="evidence" value="ECO:0007669"/>
    <property type="project" value="UniProtKB-KW"/>
</dbReference>
<dbReference type="SUPFAM" id="SSF50156">
    <property type="entry name" value="PDZ domain-like"/>
    <property type="match status" value="1"/>
</dbReference>
<name>A0A1M5H1E9_STRHI</name>
<feature type="transmembrane region" description="Helical" evidence="11">
    <location>
        <begin position="311"/>
        <end position="332"/>
    </location>
</feature>
<dbReference type="Gene3D" id="2.30.42.10">
    <property type="match status" value="1"/>
</dbReference>
<proteinExistence type="inferred from homology"/>
<evidence type="ECO:0000256" key="9">
    <source>
        <dbReference type="ARBA" id="ARBA00023049"/>
    </source>
</evidence>
<dbReference type="InterPro" id="IPR001478">
    <property type="entry name" value="PDZ"/>
</dbReference>
<dbReference type="Proteomes" id="UP000184501">
    <property type="component" value="Unassembled WGS sequence"/>
</dbReference>
<keyword evidence="6" id="KW-0378">Hydrolase</keyword>
<dbReference type="GO" id="GO:0004222">
    <property type="term" value="F:metalloendopeptidase activity"/>
    <property type="evidence" value="ECO:0007669"/>
    <property type="project" value="InterPro"/>
</dbReference>
<dbReference type="Pfam" id="PF02163">
    <property type="entry name" value="Peptidase_M50"/>
    <property type="match status" value="1"/>
</dbReference>
<organism evidence="13 14">
    <name type="scientific">Streptoalloteichus hindustanus</name>
    <dbReference type="NCBI Taxonomy" id="2017"/>
    <lineage>
        <taxon>Bacteria</taxon>
        <taxon>Bacillati</taxon>
        <taxon>Actinomycetota</taxon>
        <taxon>Actinomycetes</taxon>
        <taxon>Pseudonocardiales</taxon>
        <taxon>Pseudonocardiaceae</taxon>
        <taxon>Streptoalloteichus</taxon>
    </lineage>
</organism>
<evidence type="ECO:0000259" key="12">
    <source>
        <dbReference type="PROSITE" id="PS50106"/>
    </source>
</evidence>
<comment type="similarity">
    <text evidence="3">Belongs to the peptidase M50B family.</text>
</comment>
<evidence type="ECO:0000313" key="13">
    <source>
        <dbReference type="EMBL" id="SHG09542.1"/>
    </source>
</evidence>
<keyword evidence="14" id="KW-1185">Reference proteome</keyword>
<sequence length="399" mass="42710">MTFVLGVVLFALGIGISIALHEFGHLLTAKAFGMKATRYFVGFGPKIFSFRKGETEYGLKAIPAGGFVQIVGMTALEEVDPADEPRAFYNKPVWQRVVVLAAGSITHFIIGILVLFLMAVSIGLPNLGNKPVVGEISACVPATPTQKGCAPGDPAPARQAGLKPGDEILAVGGRATATYEDVLRTTREMAGPTPFRIRRDGQEQTLTVDVARVQRAPLDPKPGETQLVSVGAVGLSNSRMLQHGVLEAVPATLSLTGDMFANTWEGIKKLPEKVPAVWRAIMGENDPQRPVSVVGASVIGGDAVERGLWELFLMLLAGLNFFVGVFNLLPLLPMDGGHIAVNVYGRVRDWVRRMRGLPAGGPVDYTKLLPITYVLMLLGGAMMLLTVTADIVNPIRLPQ</sequence>
<keyword evidence="8 11" id="KW-1133">Transmembrane helix</keyword>
<evidence type="ECO:0000256" key="2">
    <source>
        <dbReference type="ARBA" id="ARBA00004141"/>
    </source>
</evidence>
<dbReference type="RefSeq" id="WP_073486139.1">
    <property type="nucleotide sequence ID" value="NZ_FQVN01000006.1"/>
</dbReference>
<evidence type="ECO:0000256" key="3">
    <source>
        <dbReference type="ARBA" id="ARBA00007931"/>
    </source>
</evidence>
<dbReference type="AlphaFoldDB" id="A0A1M5H1E9"/>
<dbReference type="PANTHER" id="PTHR42837">
    <property type="entry name" value="REGULATOR OF SIGMA-E PROTEASE RSEP"/>
    <property type="match status" value="1"/>
</dbReference>
<dbReference type="InterPro" id="IPR004387">
    <property type="entry name" value="Pept_M50_Zn"/>
</dbReference>
<dbReference type="InterPro" id="IPR041489">
    <property type="entry name" value="PDZ_6"/>
</dbReference>
<reference evidence="13 14" key="1">
    <citation type="submission" date="2016-11" db="EMBL/GenBank/DDBJ databases">
        <authorList>
            <person name="Jaros S."/>
            <person name="Januszkiewicz K."/>
            <person name="Wedrychowicz H."/>
        </authorList>
    </citation>
    <scope>NUCLEOTIDE SEQUENCE [LARGE SCALE GENOMIC DNA]</scope>
    <source>
        <strain evidence="13 14">DSM 44523</strain>
    </source>
</reference>
<evidence type="ECO:0000256" key="8">
    <source>
        <dbReference type="ARBA" id="ARBA00022989"/>
    </source>
</evidence>
<evidence type="ECO:0000256" key="1">
    <source>
        <dbReference type="ARBA" id="ARBA00001947"/>
    </source>
</evidence>
<dbReference type="PANTHER" id="PTHR42837:SF2">
    <property type="entry name" value="MEMBRANE METALLOPROTEASE ARASP2, CHLOROPLASTIC-RELATED"/>
    <property type="match status" value="1"/>
</dbReference>